<protein>
    <submittedName>
        <fullName evidence="2">IstB ATP binding domain-containing protein</fullName>
    </submittedName>
</protein>
<evidence type="ECO:0000259" key="1">
    <source>
        <dbReference type="Pfam" id="PF01695"/>
    </source>
</evidence>
<feature type="domain" description="IstB-like ATP-binding" evidence="1">
    <location>
        <begin position="4"/>
        <end position="112"/>
    </location>
</feature>
<accession>A0A158KME1</accession>
<dbReference type="InterPro" id="IPR027417">
    <property type="entry name" value="P-loop_NTPase"/>
</dbReference>
<dbReference type="InterPro" id="IPR002611">
    <property type="entry name" value="IstB_ATP-bd"/>
</dbReference>
<keyword evidence="3" id="KW-1185">Reference proteome</keyword>
<reference evidence="2" key="1">
    <citation type="submission" date="2016-01" db="EMBL/GenBank/DDBJ databases">
        <authorList>
            <person name="Peeters C."/>
        </authorList>
    </citation>
    <scope>NUCLEOTIDE SEQUENCE [LARGE SCALE GENOMIC DNA]</scope>
    <source>
        <strain evidence="2">LMG 22940</strain>
    </source>
</reference>
<dbReference type="EMBL" id="FCON02000111">
    <property type="protein sequence ID" value="SAL81919.1"/>
    <property type="molecule type" value="Genomic_DNA"/>
</dbReference>
<dbReference type="RefSeq" id="WP_235028598.1">
    <property type="nucleotide sequence ID" value="NZ_FCON02000111.1"/>
</dbReference>
<dbReference type="Gene3D" id="3.40.50.300">
    <property type="entry name" value="P-loop containing nucleotide triphosphate hydrolases"/>
    <property type="match status" value="1"/>
</dbReference>
<gene>
    <name evidence="2" type="ORF">AWB68_06313</name>
</gene>
<name>A0A158KME1_9BURK</name>
<evidence type="ECO:0000313" key="2">
    <source>
        <dbReference type="EMBL" id="SAL81919.1"/>
    </source>
</evidence>
<comment type="caution">
    <text evidence="2">The sequence shown here is derived from an EMBL/GenBank/DDBJ whole genome shotgun (WGS) entry which is preliminary data.</text>
</comment>
<proteinExistence type="predicted"/>
<evidence type="ECO:0000313" key="3">
    <source>
        <dbReference type="Proteomes" id="UP000054770"/>
    </source>
</evidence>
<organism evidence="2 3">
    <name type="scientific">Caballeronia choica</name>
    <dbReference type="NCBI Taxonomy" id="326476"/>
    <lineage>
        <taxon>Bacteria</taxon>
        <taxon>Pseudomonadati</taxon>
        <taxon>Pseudomonadota</taxon>
        <taxon>Betaproteobacteria</taxon>
        <taxon>Burkholderiales</taxon>
        <taxon>Burkholderiaceae</taxon>
        <taxon>Caballeronia</taxon>
    </lineage>
</organism>
<dbReference type="Proteomes" id="UP000054770">
    <property type="component" value="Unassembled WGS sequence"/>
</dbReference>
<sequence>MDERAHALRMYGSLAHWSEIADASWVGSLMQWEEQERTHRSLERRIRDARLGNYKPLADFDWAWPKRIDRGALEELMALELVREKSHVVLIGPNGVGKSTLALNLFQPACDTRGTVSRSARPFAARS</sequence>
<dbReference type="GO" id="GO:0005524">
    <property type="term" value="F:ATP binding"/>
    <property type="evidence" value="ECO:0007669"/>
    <property type="project" value="InterPro"/>
</dbReference>
<dbReference type="Pfam" id="PF01695">
    <property type="entry name" value="IstB_IS21"/>
    <property type="match status" value="1"/>
</dbReference>
<dbReference type="SUPFAM" id="SSF52540">
    <property type="entry name" value="P-loop containing nucleoside triphosphate hydrolases"/>
    <property type="match status" value="1"/>
</dbReference>
<dbReference type="AlphaFoldDB" id="A0A158KME1"/>